<keyword evidence="1" id="KW-1133">Transmembrane helix</keyword>
<proteinExistence type="predicted"/>
<reference evidence="2 3" key="1">
    <citation type="submission" date="2019-03" db="EMBL/GenBank/DDBJ databases">
        <title>Genomic Encyclopedia of Type Strains, Phase IV (KMG-IV): sequencing the most valuable type-strain genomes for metagenomic binning, comparative biology and taxonomic classification.</title>
        <authorList>
            <person name="Goeker M."/>
        </authorList>
    </citation>
    <scope>NUCLEOTIDE SEQUENCE [LARGE SCALE GENOMIC DNA]</scope>
    <source>
        <strain evidence="2 3">DSM 103428</strain>
    </source>
</reference>
<keyword evidence="1" id="KW-0812">Transmembrane</keyword>
<name>A0A4R1L5N8_9BACT</name>
<keyword evidence="3" id="KW-1185">Reference proteome</keyword>
<sequence>MNIWAFLTALVSGNLASNSRTVRRVARPLFLLLCVGVLIAGFIYAYVVLKAVSERSNSPHVHEHSTH</sequence>
<accession>A0A4R1L5N8</accession>
<comment type="caution">
    <text evidence="2">The sequence shown here is derived from an EMBL/GenBank/DDBJ whole genome shotgun (WGS) entry which is preliminary data.</text>
</comment>
<evidence type="ECO:0000256" key="1">
    <source>
        <dbReference type="SAM" id="Phobius"/>
    </source>
</evidence>
<protein>
    <submittedName>
        <fullName evidence="2">Uncharacterized protein</fullName>
    </submittedName>
</protein>
<keyword evidence="1" id="KW-0472">Membrane</keyword>
<evidence type="ECO:0000313" key="2">
    <source>
        <dbReference type="EMBL" id="TCK73452.1"/>
    </source>
</evidence>
<dbReference type="EMBL" id="SMGK01000002">
    <property type="protein sequence ID" value="TCK73452.1"/>
    <property type="molecule type" value="Genomic_DNA"/>
</dbReference>
<organism evidence="2 3">
    <name type="scientific">Acidipila rosea</name>
    <dbReference type="NCBI Taxonomy" id="768535"/>
    <lineage>
        <taxon>Bacteria</taxon>
        <taxon>Pseudomonadati</taxon>
        <taxon>Acidobacteriota</taxon>
        <taxon>Terriglobia</taxon>
        <taxon>Terriglobales</taxon>
        <taxon>Acidobacteriaceae</taxon>
        <taxon>Acidipila</taxon>
    </lineage>
</organism>
<evidence type="ECO:0000313" key="3">
    <source>
        <dbReference type="Proteomes" id="UP000295210"/>
    </source>
</evidence>
<dbReference type="Proteomes" id="UP000295210">
    <property type="component" value="Unassembled WGS sequence"/>
</dbReference>
<dbReference type="AlphaFoldDB" id="A0A4R1L5N8"/>
<feature type="transmembrane region" description="Helical" evidence="1">
    <location>
        <begin position="28"/>
        <end position="49"/>
    </location>
</feature>
<gene>
    <name evidence="2" type="ORF">C7378_1065</name>
</gene>